<name>A0A0X3PTR4_SCHSO</name>
<evidence type="ECO:0000256" key="1">
    <source>
        <dbReference type="ARBA" id="ARBA00004007"/>
    </source>
</evidence>
<sequence length="239" mass="27042">MIIRSLFTCCRSSGLLRVSKLIDNALDLQLRSFYSGGRGRDNLKRLSAIYYCAALSVFMLGFSYAGVPLYRIYCAKTGGGTNSEGARAKSDRVEKMKPVRDRKITVEFSADTYSRMAWNFKPAQKSVTIVPGETALAFYTAKNPTDRPITGIATYTVVPLDAAKYFNKIQCFCFEEQRLNPQEEVDLPVFFFLDPEFDDDPRLMRVTNIILHYTFFEAKKEKLMIPGISTPVLEEPSVT</sequence>
<keyword evidence="3 8" id="KW-0812">Transmembrane</keyword>
<evidence type="ECO:0000256" key="3">
    <source>
        <dbReference type="ARBA" id="ARBA00022692"/>
    </source>
</evidence>
<dbReference type="InterPro" id="IPR023471">
    <property type="entry name" value="CtaG/Cox11_dom_sf"/>
</dbReference>
<dbReference type="FunFam" id="2.60.370.10:FF:000001">
    <property type="entry name" value="COX11 cytochrome c oxidase assembly homolog"/>
    <property type="match status" value="1"/>
</dbReference>
<comment type="subcellular location">
    <subcellularLocation>
        <location evidence="2">Mitochondrion inner membrane</location>
        <topology evidence="2">Single-pass membrane protein</topology>
        <orientation evidence="2">Intermembrane side</orientation>
    </subcellularLocation>
</comment>
<dbReference type="Pfam" id="PF04442">
    <property type="entry name" value="CtaG_Cox11"/>
    <property type="match status" value="1"/>
</dbReference>
<dbReference type="Gene3D" id="2.60.370.10">
    <property type="entry name" value="Ctag/Cox11"/>
    <property type="match status" value="1"/>
</dbReference>
<reference evidence="9" key="1">
    <citation type="submission" date="2016-01" db="EMBL/GenBank/DDBJ databases">
        <title>Reference transcriptome for the parasite Schistocephalus solidus: insights into the molecular evolution of parasitism.</title>
        <authorList>
            <person name="Hebert F.O."/>
            <person name="Grambauer S."/>
            <person name="Barber I."/>
            <person name="Landry C.R."/>
            <person name="Aubin-Horth N."/>
        </authorList>
    </citation>
    <scope>NUCLEOTIDE SEQUENCE</scope>
</reference>
<dbReference type="GO" id="GO:0005743">
    <property type="term" value="C:mitochondrial inner membrane"/>
    <property type="evidence" value="ECO:0007669"/>
    <property type="project" value="UniProtKB-SubCell"/>
</dbReference>
<evidence type="ECO:0000256" key="2">
    <source>
        <dbReference type="ARBA" id="ARBA00004243"/>
    </source>
</evidence>
<evidence type="ECO:0000313" key="9">
    <source>
        <dbReference type="EMBL" id="JAP54918.1"/>
    </source>
</evidence>
<dbReference type="InterPro" id="IPR007533">
    <property type="entry name" value="Cyt_c_oxidase_assmbl_CtaG"/>
</dbReference>
<gene>
    <name evidence="9" type="primary">COX11</name>
    <name evidence="9" type="ORF">TR95136</name>
</gene>
<comment type="subunit">
    <text evidence="6">Interacts with CNNM4/ACDP4. Interacts with RANBP2.</text>
</comment>
<evidence type="ECO:0000256" key="4">
    <source>
        <dbReference type="ARBA" id="ARBA00022989"/>
    </source>
</evidence>
<dbReference type="SUPFAM" id="SSF110111">
    <property type="entry name" value="Ctag/Cox11"/>
    <property type="match status" value="1"/>
</dbReference>
<dbReference type="NCBIfam" id="NF003465">
    <property type="entry name" value="PRK05089.1"/>
    <property type="match status" value="1"/>
</dbReference>
<evidence type="ECO:0000256" key="5">
    <source>
        <dbReference type="ARBA" id="ARBA00023136"/>
    </source>
</evidence>
<dbReference type="PANTHER" id="PTHR21320:SF3">
    <property type="entry name" value="CYTOCHROME C OXIDASE ASSEMBLY PROTEIN COX11, MITOCHONDRIAL-RELATED"/>
    <property type="match status" value="1"/>
</dbReference>
<proteinExistence type="inferred from homology"/>
<protein>
    <recommendedName>
        <fullName evidence="7">Cytochrome c oxidase assembly protein COX11, mitochondrial</fullName>
    </recommendedName>
</protein>
<evidence type="ECO:0000256" key="6">
    <source>
        <dbReference type="ARBA" id="ARBA00063165"/>
    </source>
</evidence>
<comment type="function">
    <text evidence="1">Exerts its effect at some terminal stage of cytochrome c oxidase synthesis, probably by being involved in the insertion of the copper B into subunit I.</text>
</comment>
<evidence type="ECO:0000256" key="7">
    <source>
        <dbReference type="ARBA" id="ARBA00068998"/>
    </source>
</evidence>
<evidence type="ECO:0000256" key="8">
    <source>
        <dbReference type="SAM" id="Phobius"/>
    </source>
</evidence>
<dbReference type="AlphaFoldDB" id="A0A0X3PTR4"/>
<dbReference type="GO" id="GO:0005507">
    <property type="term" value="F:copper ion binding"/>
    <property type="evidence" value="ECO:0007669"/>
    <property type="project" value="InterPro"/>
</dbReference>
<dbReference type="HAMAP" id="MF_00155">
    <property type="entry name" value="CtaG"/>
    <property type="match status" value="1"/>
</dbReference>
<keyword evidence="4 8" id="KW-1133">Transmembrane helix</keyword>
<feature type="transmembrane region" description="Helical" evidence="8">
    <location>
        <begin position="48"/>
        <end position="67"/>
    </location>
</feature>
<dbReference type="EMBL" id="GEEE01008307">
    <property type="protein sequence ID" value="JAP54918.1"/>
    <property type="molecule type" value="Transcribed_RNA"/>
</dbReference>
<keyword evidence="5 8" id="KW-0472">Membrane</keyword>
<accession>A0A0X3PTR4</accession>
<dbReference type="PANTHER" id="PTHR21320">
    <property type="entry name" value="CYTOCHROME C OXIDASE ASSEMBLY PROTEIN COX11-RELATED"/>
    <property type="match status" value="1"/>
</dbReference>
<organism evidence="9">
    <name type="scientific">Schistocephalus solidus</name>
    <name type="common">Tapeworm</name>
    <dbReference type="NCBI Taxonomy" id="70667"/>
    <lineage>
        <taxon>Eukaryota</taxon>
        <taxon>Metazoa</taxon>
        <taxon>Spiralia</taxon>
        <taxon>Lophotrochozoa</taxon>
        <taxon>Platyhelminthes</taxon>
        <taxon>Cestoda</taxon>
        <taxon>Eucestoda</taxon>
        <taxon>Diphyllobothriidea</taxon>
        <taxon>Diphyllobothriidae</taxon>
        <taxon>Schistocephalus</taxon>
    </lineage>
</organism>